<evidence type="ECO:0000313" key="4">
    <source>
        <dbReference type="EMBL" id="OIW30747.1"/>
    </source>
</evidence>
<feature type="region of interest" description="Disordered" evidence="1">
    <location>
        <begin position="305"/>
        <end position="341"/>
    </location>
</feature>
<feature type="signal peptide" evidence="3">
    <location>
        <begin position="1"/>
        <end position="19"/>
    </location>
</feature>
<feature type="chain" id="PRO_5011978290" evidence="3">
    <location>
        <begin position="20"/>
        <end position="341"/>
    </location>
</feature>
<keyword evidence="3" id="KW-0732">Signal</keyword>
<feature type="transmembrane region" description="Helical" evidence="2">
    <location>
        <begin position="232"/>
        <end position="249"/>
    </location>
</feature>
<evidence type="ECO:0000313" key="5">
    <source>
        <dbReference type="Proteomes" id="UP000182658"/>
    </source>
</evidence>
<gene>
    <name evidence="4" type="ORF">CONLIGDRAFT_289671</name>
</gene>
<feature type="transmembrane region" description="Helical" evidence="2">
    <location>
        <begin position="177"/>
        <end position="199"/>
    </location>
</feature>
<feature type="transmembrane region" description="Helical" evidence="2">
    <location>
        <begin position="121"/>
        <end position="142"/>
    </location>
</feature>
<dbReference type="AlphaFoldDB" id="A0A1J7IU95"/>
<feature type="transmembrane region" description="Helical" evidence="2">
    <location>
        <begin position="94"/>
        <end position="114"/>
    </location>
</feature>
<accession>A0A1J7IU95</accession>
<feature type="transmembrane region" description="Helical" evidence="2">
    <location>
        <begin position="70"/>
        <end position="88"/>
    </location>
</feature>
<proteinExistence type="predicted"/>
<evidence type="ECO:0000256" key="2">
    <source>
        <dbReference type="SAM" id="Phobius"/>
    </source>
</evidence>
<feature type="transmembrane region" description="Helical" evidence="2">
    <location>
        <begin position="269"/>
        <end position="289"/>
    </location>
</feature>
<evidence type="ECO:0000256" key="1">
    <source>
        <dbReference type="SAM" id="MobiDB-lite"/>
    </source>
</evidence>
<keyword evidence="2" id="KW-0472">Membrane</keyword>
<feature type="compositionally biased region" description="Polar residues" evidence="1">
    <location>
        <begin position="328"/>
        <end position="341"/>
    </location>
</feature>
<dbReference type="OrthoDB" id="3945378at2759"/>
<sequence length="341" mass="37673">MPKTLPWLLILSLVLPSHQFTEYEPETCQIIGDADLYGVGIRIGFYLAYFSGLLALGFQNWAAVHDARKGVYTVNAAILVAMIRDSTLPGNLAAFEWYVLLQIAVFVPTSLSFVMNDDKPLTLALCMMVDGTYAVLQPWVYYTRLDQGWSSSCPSPKVYIFAEIDFYNPRFTAFLKAMSIISLVGGAILFFWCWSLLAATVPPVRKRHPHWAKAMIESAAESEYYIISWKNAWTIGSILFFGLTVIGFTEKTLAINNISIPGTTVASTGQLVPLLVGILTTISTVYTIATSPLPWTKEHQLRYHSGGALRESGEDPESTPDRVEPDQSKSTQDPGVSGASH</sequence>
<dbReference type="EMBL" id="KV875096">
    <property type="protein sequence ID" value="OIW30747.1"/>
    <property type="molecule type" value="Genomic_DNA"/>
</dbReference>
<keyword evidence="2" id="KW-0812">Transmembrane</keyword>
<evidence type="ECO:0000256" key="3">
    <source>
        <dbReference type="SAM" id="SignalP"/>
    </source>
</evidence>
<protein>
    <submittedName>
        <fullName evidence="4">Uncharacterized protein</fullName>
    </submittedName>
</protein>
<feature type="transmembrane region" description="Helical" evidence="2">
    <location>
        <begin position="43"/>
        <end position="63"/>
    </location>
</feature>
<keyword evidence="5" id="KW-1185">Reference proteome</keyword>
<keyword evidence="2" id="KW-1133">Transmembrane helix</keyword>
<dbReference type="Proteomes" id="UP000182658">
    <property type="component" value="Unassembled WGS sequence"/>
</dbReference>
<reference evidence="4 5" key="1">
    <citation type="submission" date="2016-10" db="EMBL/GenBank/DDBJ databases">
        <title>Draft genome sequence of Coniochaeta ligniaria NRRL30616, a lignocellulolytic fungus for bioabatement of inhibitors in plant biomass hydrolysates.</title>
        <authorList>
            <consortium name="DOE Joint Genome Institute"/>
            <person name="Jimenez D.J."/>
            <person name="Hector R.E."/>
            <person name="Riley R."/>
            <person name="Sun H."/>
            <person name="Grigoriev I.V."/>
            <person name="Van Elsas J.D."/>
            <person name="Nichols N.N."/>
        </authorList>
    </citation>
    <scope>NUCLEOTIDE SEQUENCE [LARGE SCALE GENOMIC DNA]</scope>
    <source>
        <strain evidence="4 5">NRRL 30616</strain>
    </source>
</reference>
<name>A0A1J7IU95_9PEZI</name>
<dbReference type="InParanoid" id="A0A1J7IU95"/>
<organism evidence="4 5">
    <name type="scientific">Coniochaeta ligniaria NRRL 30616</name>
    <dbReference type="NCBI Taxonomy" id="1408157"/>
    <lineage>
        <taxon>Eukaryota</taxon>
        <taxon>Fungi</taxon>
        <taxon>Dikarya</taxon>
        <taxon>Ascomycota</taxon>
        <taxon>Pezizomycotina</taxon>
        <taxon>Sordariomycetes</taxon>
        <taxon>Sordariomycetidae</taxon>
        <taxon>Coniochaetales</taxon>
        <taxon>Coniochaetaceae</taxon>
        <taxon>Coniochaeta</taxon>
    </lineage>
</organism>